<feature type="compositionally biased region" description="Pro residues" evidence="2">
    <location>
        <begin position="64"/>
        <end position="74"/>
    </location>
</feature>
<feature type="domain" description="DUF7923" evidence="3">
    <location>
        <begin position="529"/>
        <end position="691"/>
    </location>
</feature>
<dbReference type="OrthoDB" id="2565275at2759"/>
<dbReference type="Pfam" id="PF25540">
    <property type="entry name" value="DUF7923"/>
    <property type="match status" value="1"/>
</dbReference>
<organism evidence="4">
    <name type="scientific">Kwoniella dejecticola CBS 10117</name>
    <dbReference type="NCBI Taxonomy" id="1296121"/>
    <lineage>
        <taxon>Eukaryota</taxon>
        <taxon>Fungi</taxon>
        <taxon>Dikarya</taxon>
        <taxon>Basidiomycota</taxon>
        <taxon>Agaricomycotina</taxon>
        <taxon>Tremellomycetes</taxon>
        <taxon>Tremellales</taxon>
        <taxon>Cryptococcaceae</taxon>
        <taxon>Kwoniella</taxon>
    </lineage>
</organism>
<dbReference type="Proteomes" id="UP000078595">
    <property type="component" value="Chromosome 6"/>
</dbReference>
<feature type="compositionally biased region" description="Low complexity" evidence="2">
    <location>
        <begin position="125"/>
        <end position="142"/>
    </location>
</feature>
<name>A0A1A6A2L0_9TREE</name>
<dbReference type="AlphaFoldDB" id="A0A1A6A2L0"/>
<evidence type="ECO:0000313" key="6">
    <source>
        <dbReference type="Proteomes" id="UP000078595"/>
    </source>
</evidence>
<feature type="region of interest" description="Disordered" evidence="2">
    <location>
        <begin position="243"/>
        <end position="270"/>
    </location>
</feature>
<protein>
    <recommendedName>
        <fullName evidence="3">DUF7923 domain-containing protein</fullName>
    </recommendedName>
</protein>
<evidence type="ECO:0000313" key="4">
    <source>
        <dbReference type="EMBL" id="OBR84296.1"/>
    </source>
</evidence>
<reference evidence="5" key="2">
    <citation type="submission" date="2013-07" db="EMBL/GenBank/DDBJ databases">
        <authorList>
            <consortium name="The Broad Institute Genome Sequencing Platform"/>
            <person name="Cuomo C."/>
            <person name="Litvintseva A."/>
            <person name="Chen Y."/>
            <person name="Heitman J."/>
            <person name="Sun S."/>
            <person name="Springer D."/>
            <person name="Dromer F."/>
            <person name="Young S.K."/>
            <person name="Zeng Q."/>
            <person name="Gargeya S."/>
            <person name="Fitzgerald M."/>
            <person name="Abouelleil A."/>
            <person name="Alvarado L."/>
            <person name="Berlin A.M."/>
            <person name="Chapman S.B."/>
            <person name="Dewar J."/>
            <person name="Goldberg J."/>
            <person name="Griggs A."/>
            <person name="Gujja S."/>
            <person name="Hansen M."/>
            <person name="Howarth C."/>
            <person name="Imamovic A."/>
            <person name="Larimer J."/>
            <person name="McCowan C."/>
            <person name="Murphy C."/>
            <person name="Pearson M."/>
            <person name="Priest M."/>
            <person name="Roberts A."/>
            <person name="Saif S."/>
            <person name="Shea T."/>
            <person name="Sykes S."/>
            <person name="Wortman J."/>
            <person name="Nusbaum C."/>
            <person name="Birren B."/>
        </authorList>
    </citation>
    <scope>NUCLEOTIDE SEQUENCE</scope>
    <source>
        <strain evidence="5">CBS 10117</strain>
    </source>
</reference>
<dbReference type="KEGG" id="kdj:28968852"/>
<feature type="coiled-coil region" evidence="1">
    <location>
        <begin position="446"/>
        <end position="480"/>
    </location>
</feature>
<evidence type="ECO:0000259" key="3">
    <source>
        <dbReference type="Pfam" id="PF25540"/>
    </source>
</evidence>
<feature type="region of interest" description="Disordered" evidence="2">
    <location>
        <begin position="729"/>
        <end position="966"/>
    </location>
</feature>
<feature type="region of interest" description="Disordered" evidence="2">
    <location>
        <begin position="155"/>
        <end position="208"/>
    </location>
</feature>
<accession>A0A1A6A2L0</accession>
<dbReference type="PANTHER" id="PTHR37543">
    <property type="entry name" value="CCCH ZINC FINGER DNA BINDING PROTEIN (AFU_ORTHOLOGUE AFUA_5G12760)"/>
    <property type="match status" value="1"/>
</dbReference>
<evidence type="ECO:0000313" key="5">
    <source>
        <dbReference type="EMBL" id="WWC62803.1"/>
    </source>
</evidence>
<feature type="compositionally biased region" description="Low complexity" evidence="2">
    <location>
        <begin position="833"/>
        <end position="849"/>
    </location>
</feature>
<keyword evidence="6" id="KW-1185">Reference proteome</keyword>
<feature type="compositionally biased region" description="Low complexity" evidence="2">
    <location>
        <begin position="729"/>
        <end position="753"/>
    </location>
</feature>
<feature type="region of interest" description="Disordered" evidence="2">
    <location>
        <begin position="41"/>
        <end position="142"/>
    </location>
</feature>
<dbReference type="PANTHER" id="PTHR37543:SF1">
    <property type="entry name" value="CCCH ZINC FINGER DNA BINDING PROTEIN (AFU_ORTHOLOGUE AFUA_5G12760)"/>
    <property type="match status" value="1"/>
</dbReference>
<feature type="compositionally biased region" description="Polar residues" evidence="2">
    <location>
        <begin position="41"/>
        <end position="52"/>
    </location>
</feature>
<feature type="region of interest" description="Disordered" evidence="2">
    <location>
        <begin position="1"/>
        <end position="23"/>
    </location>
</feature>
<evidence type="ECO:0000256" key="2">
    <source>
        <dbReference type="SAM" id="MobiDB-lite"/>
    </source>
</evidence>
<reference evidence="4" key="1">
    <citation type="submission" date="2013-07" db="EMBL/GenBank/DDBJ databases">
        <title>The Genome Sequence of Cryptococcus dejecticola CBS10117.</title>
        <authorList>
            <consortium name="The Broad Institute Genome Sequencing Platform"/>
            <person name="Cuomo C."/>
            <person name="Litvintseva A."/>
            <person name="Chen Y."/>
            <person name="Heitman J."/>
            <person name="Sun S."/>
            <person name="Springer D."/>
            <person name="Dromer F."/>
            <person name="Young S.K."/>
            <person name="Zeng Q."/>
            <person name="Gargeya S."/>
            <person name="Fitzgerald M."/>
            <person name="Abouelleil A."/>
            <person name="Alvarado L."/>
            <person name="Berlin A.M."/>
            <person name="Chapman S.B."/>
            <person name="Dewar J."/>
            <person name="Goldberg J."/>
            <person name="Griggs A."/>
            <person name="Gujja S."/>
            <person name="Hansen M."/>
            <person name="Howarth C."/>
            <person name="Imamovic A."/>
            <person name="Larimer J."/>
            <person name="McCowan C."/>
            <person name="Murphy C."/>
            <person name="Pearson M."/>
            <person name="Priest M."/>
            <person name="Roberts A."/>
            <person name="Saif S."/>
            <person name="Shea T."/>
            <person name="Sykes S."/>
            <person name="Wortman J."/>
            <person name="Nusbaum C."/>
            <person name="Birren B."/>
        </authorList>
    </citation>
    <scope>NUCLEOTIDE SEQUENCE [LARGE SCALE GENOMIC DNA]</scope>
    <source>
        <strain evidence="4">CBS 10117</strain>
    </source>
</reference>
<gene>
    <name evidence="4" type="ORF">I303_05153</name>
    <name evidence="5" type="ORF">I303_105401</name>
</gene>
<evidence type="ECO:0000256" key="1">
    <source>
        <dbReference type="SAM" id="Coils"/>
    </source>
</evidence>
<dbReference type="RefSeq" id="XP_018262138.1">
    <property type="nucleotide sequence ID" value="XM_018408447.1"/>
</dbReference>
<feature type="compositionally biased region" description="Low complexity" evidence="2">
    <location>
        <begin position="809"/>
        <end position="819"/>
    </location>
</feature>
<dbReference type="GeneID" id="28968852"/>
<feature type="compositionally biased region" description="Basic and acidic residues" evidence="2">
    <location>
        <begin position="940"/>
        <end position="955"/>
    </location>
</feature>
<dbReference type="EMBL" id="CP144535">
    <property type="protein sequence ID" value="WWC62803.1"/>
    <property type="molecule type" value="Genomic_DNA"/>
</dbReference>
<dbReference type="VEuPathDB" id="FungiDB:I303_05153"/>
<keyword evidence="1" id="KW-0175">Coiled coil</keyword>
<feature type="compositionally biased region" description="Polar residues" evidence="2">
    <location>
        <begin position="783"/>
        <end position="798"/>
    </location>
</feature>
<sequence>MSSSNTSGVMEMTLVDLESPPRSPLALRRVNSVSLLPRFSFNQESLIPTSPAQKKVTVVSHTPETPPTSAPPASAPSQTLDVKEDDPQEELASPPLSPIDNSNSPIPHIEVSDSPVSQISKRNRTTSNSTASSAASKGSLSASATPFTFVKKPRQLSIVRHGSPPTFNFDKQGRQVPSPPSDHGQVSPSDTKDSTLPPYPYTSSYQGQDAAVNPYGGSINLHALPISPISSSQASKPVRIVSPPADEQRNSESLQAAHEGHSSRAPLPAVTDTSLTQRHIELETDTVFGNGSRNFEFASLDELSFPFGTVAQRDLLQQAIEISLPVSPSACTSVIGSPSGLTSHPIFDTLTSPTGSPSANGAIISQMVETQNDPMNTGKLDHMNDIVQSLTEIVKQFVLSQEEAVQVVHQKMAQTLKVMQSGVTLHGHCDASDADNSRPNALEDQVSDLELQITTLKATISTLNDEAQVARSEVSLAEAKNKVIKNKLQDVIEDLHRSETDKLHLMQKCYKIKKALNRSMEEKAKRIDNEEPFAVILLEGHPRMFSHDQVKEGYAGGKNLAQQLSQTARAICKGNMPDMPVERILIELYLDVHLITKQLRVVGTVKDIGHMHSFLDGLIADCSSYYCDAEGPGGPANRVKERIKLYSSLDACKLILIGTSQSQNCVRFLSQLKGDRKDKCHLVQSTSIPLESRSDLDSDKIHDIDGLFTLSTEEWRYQYDAAKRMSISETSSVMSSEVSEGPSRPSSRMSTSTIRQGSLGLGDTGATTPTPKRSLASRITPGPSGNISHFPYESSNPPWNHLSPEMASETESVQQSTSSIGRRHQVSPPNTHRATSTRSSATRTASTSRIVIPIGHDAQTEIGMSPPDSDEDDPSVQLPHSAVKKIQRPTVIQSSRSDDEDEEGLPAGFRPHQAQRVWSSIASPEAGSNYGQAPPWHQPQRRESKSEVRSWKDVIGKQPKTTSRSLSSAFSAFSEANTVPLSDRRAFDSVMPDIGSQGDRGYKTRRQNDEYMTALLVAVVSKLPQSKTMSPSLPGRDLP</sequence>
<dbReference type="EMBL" id="KI894032">
    <property type="protein sequence ID" value="OBR84296.1"/>
    <property type="molecule type" value="Genomic_DNA"/>
</dbReference>
<proteinExistence type="predicted"/>
<reference evidence="5" key="3">
    <citation type="submission" date="2024-02" db="EMBL/GenBank/DDBJ databases">
        <title>Comparative genomics of Cryptococcus and Kwoniella reveals pathogenesis evolution and contrasting modes of karyotype evolution via chromosome fusion or intercentromeric recombination.</title>
        <authorList>
            <person name="Coelho M.A."/>
            <person name="David-Palma M."/>
            <person name="Shea T."/>
            <person name="Bowers K."/>
            <person name="McGinley-Smith S."/>
            <person name="Mohammad A.W."/>
            <person name="Gnirke A."/>
            <person name="Yurkov A.M."/>
            <person name="Nowrousian M."/>
            <person name="Sun S."/>
            <person name="Cuomo C.A."/>
            <person name="Heitman J."/>
        </authorList>
    </citation>
    <scope>NUCLEOTIDE SEQUENCE</scope>
    <source>
        <strain evidence="5">CBS 10117</strain>
    </source>
</reference>
<dbReference type="InterPro" id="IPR057683">
    <property type="entry name" value="DUF7923"/>
</dbReference>